<evidence type="ECO:0000313" key="3">
    <source>
        <dbReference type="Proteomes" id="UP000199658"/>
    </source>
</evidence>
<dbReference type="EMBL" id="FOYO01000001">
    <property type="protein sequence ID" value="SFR44366.1"/>
    <property type="molecule type" value="Genomic_DNA"/>
</dbReference>
<name>A0A1I6GQE6_9RHOB</name>
<dbReference type="OrthoDB" id="7875205at2"/>
<sequence>MMDNDKTAGPIGVLFWIAGVVALIWNGLGCMNFIQQLSPSGLSALPPEYQAYIELRPTWALVAFAVSVGAGLVAAILMLMRFKGATPAFVLSGVGALIVTVSTLSSGVTSVIIGSTMSVVFAAAFAWYTSRKLS</sequence>
<reference evidence="3" key="1">
    <citation type="submission" date="2016-10" db="EMBL/GenBank/DDBJ databases">
        <authorList>
            <person name="Varghese N."/>
            <person name="Submissions S."/>
        </authorList>
    </citation>
    <scope>NUCLEOTIDE SEQUENCE [LARGE SCALE GENOMIC DNA]</scope>
    <source>
        <strain evidence="3">DSM 26921</strain>
    </source>
</reference>
<accession>A0A1I6GQE6</accession>
<dbReference type="RefSeq" id="WP_090215652.1">
    <property type="nucleotide sequence ID" value="NZ_FOYO01000001.1"/>
</dbReference>
<proteinExistence type="predicted"/>
<feature type="transmembrane region" description="Helical" evidence="1">
    <location>
        <begin position="111"/>
        <end position="129"/>
    </location>
</feature>
<keyword evidence="1" id="KW-1133">Transmembrane helix</keyword>
<keyword evidence="1" id="KW-0812">Transmembrane</keyword>
<dbReference type="STRING" id="670154.SAMN04488002_1834"/>
<organism evidence="2 3">
    <name type="scientific">Litoreibacter janthinus</name>
    <dbReference type="NCBI Taxonomy" id="670154"/>
    <lineage>
        <taxon>Bacteria</taxon>
        <taxon>Pseudomonadati</taxon>
        <taxon>Pseudomonadota</taxon>
        <taxon>Alphaproteobacteria</taxon>
        <taxon>Rhodobacterales</taxon>
        <taxon>Roseobacteraceae</taxon>
        <taxon>Litoreibacter</taxon>
    </lineage>
</organism>
<feature type="transmembrane region" description="Helical" evidence="1">
    <location>
        <begin position="59"/>
        <end position="80"/>
    </location>
</feature>
<gene>
    <name evidence="2" type="ORF">SAMN04488002_1834</name>
</gene>
<evidence type="ECO:0000313" key="2">
    <source>
        <dbReference type="EMBL" id="SFR44366.1"/>
    </source>
</evidence>
<protein>
    <submittedName>
        <fullName evidence="2">Uncharacterized protein</fullName>
    </submittedName>
</protein>
<dbReference type="AlphaFoldDB" id="A0A1I6GQE6"/>
<keyword evidence="3" id="KW-1185">Reference proteome</keyword>
<feature type="transmembrane region" description="Helical" evidence="1">
    <location>
        <begin position="12"/>
        <end position="34"/>
    </location>
</feature>
<keyword evidence="1" id="KW-0472">Membrane</keyword>
<evidence type="ECO:0000256" key="1">
    <source>
        <dbReference type="SAM" id="Phobius"/>
    </source>
</evidence>
<dbReference type="Proteomes" id="UP000199658">
    <property type="component" value="Unassembled WGS sequence"/>
</dbReference>
<feature type="transmembrane region" description="Helical" evidence="1">
    <location>
        <begin position="87"/>
        <end position="105"/>
    </location>
</feature>